<organism evidence="2 3">
    <name type="scientific">Evansella alkalicola</name>
    <dbReference type="NCBI Taxonomy" id="745819"/>
    <lineage>
        <taxon>Bacteria</taxon>
        <taxon>Bacillati</taxon>
        <taxon>Bacillota</taxon>
        <taxon>Bacilli</taxon>
        <taxon>Bacillales</taxon>
        <taxon>Bacillaceae</taxon>
        <taxon>Evansella</taxon>
    </lineage>
</organism>
<accession>A0ABS6JVN1</accession>
<name>A0ABS6JVN1_9BACI</name>
<dbReference type="Proteomes" id="UP000790580">
    <property type="component" value="Unassembled WGS sequence"/>
</dbReference>
<comment type="caution">
    <text evidence="2">The sequence shown here is derived from an EMBL/GenBank/DDBJ whole genome shotgun (WGS) entry which is preliminary data.</text>
</comment>
<dbReference type="RefSeq" id="WP_088074141.1">
    <property type="nucleotide sequence ID" value="NZ_JAHQCR010000054.1"/>
</dbReference>
<dbReference type="EMBL" id="JAHQCR010000054">
    <property type="protein sequence ID" value="MBU9722614.1"/>
    <property type="molecule type" value="Genomic_DNA"/>
</dbReference>
<evidence type="ECO:0000313" key="3">
    <source>
        <dbReference type="Proteomes" id="UP000790580"/>
    </source>
</evidence>
<feature type="domain" description="YkoP-like" evidence="1">
    <location>
        <begin position="2"/>
        <end position="177"/>
    </location>
</feature>
<evidence type="ECO:0000313" key="2">
    <source>
        <dbReference type="EMBL" id="MBU9722614.1"/>
    </source>
</evidence>
<reference evidence="2 3" key="1">
    <citation type="submission" date="2021-06" db="EMBL/GenBank/DDBJ databases">
        <title>Bacillus sp. RD4P76, an endophyte from a halophyte.</title>
        <authorList>
            <person name="Sun J.-Q."/>
        </authorList>
    </citation>
    <scope>NUCLEOTIDE SEQUENCE [LARGE SCALE GENOMIC DNA]</scope>
    <source>
        <strain evidence="2 3">JCM 17098</strain>
    </source>
</reference>
<keyword evidence="3" id="KW-1185">Reference proteome</keyword>
<proteinExistence type="predicted"/>
<protein>
    <recommendedName>
        <fullName evidence="1">YkoP-like domain-containing protein</fullName>
    </recommendedName>
</protein>
<gene>
    <name evidence="2" type="ORF">KS407_14350</name>
</gene>
<evidence type="ECO:0000259" key="1">
    <source>
        <dbReference type="Pfam" id="PF22790"/>
    </source>
</evidence>
<dbReference type="InterPro" id="IPR054467">
    <property type="entry name" value="YkoP-like_dom"/>
</dbReference>
<dbReference type="Pfam" id="PF22790">
    <property type="entry name" value="YkoP"/>
    <property type="match status" value="1"/>
</dbReference>
<sequence length="179" mass="21181">MRNYIIHAWSFVDPIYDKIRNFSTIETEDNVSVFRVQLIRYRGENQLLSDGNLIEKGDYLVKIHLHNVKLLKYLQAFHHTRKTIKLYQIVKKALPQLALFIKNHPLSKQIKAICGVTMLTKLVERLGFEVRPISNKIYRLSKCFSQFPIHYLSTGTFRGLLEKRVNYLFMSKNKLFEFS</sequence>